<feature type="transmembrane region" description="Helical" evidence="6">
    <location>
        <begin position="160"/>
        <end position="180"/>
    </location>
</feature>
<keyword evidence="5 6" id="KW-0472">Membrane</keyword>
<feature type="transmembrane region" description="Helical" evidence="6">
    <location>
        <begin position="552"/>
        <end position="575"/>
    </location>
</feature>
<dbReference type="Proteomes" id="UP000011612">
    <property type="component" value="Unassembled WGS sequence"/>
</dbReference>
<evidence type="ECO:0000256" key="6">
    <source>
        <dbReference type="SAM" id="Phobius"/>
    </source>
</evidence>
<evidence type="ECO:0000256" key="1">
    <source>
        <dbReference type="ARBA" id="ARBA00004651"/>
    </source>
</evidence>
<evidence type="ECO:0000256" key="5">
    <source>
        <dbReference type="ARBA" id="ARBA00023136"/>
    </source>
</evidence>
<proteinExistence type="predicted"/>
<feature type="transmembrane region" description="Helical" evidence="6">
    <location>
        <begin position="278"/>
        <end position="297"/>
    </location>
</feature>
<dbReference type="AlphaFoldDB" id="M0HLU6"/>
<dbReference type="PANTHER" id="PTHR30482:SF17">
    <property type="entry name" value="ABC TRANSPORTER ATP-BINDING PROTEIN"/>
    <property type="match status" value="1"/>
</dbReference>
<dbReference type="PANTHER" id="PTHR30482">
    <property type="entry name" value="HIGH-AFFINITY BRANCHED-CHAIN AMINO ACID TRANSPORT SYSTEM PERMEASE"/>
    <property type="match status" value="1"/>
</dbReference>
<reference evidence="7 8" key="1">
    <citation type="journal article" date="2014" name="PLoS Genet.">
        <title>Phylogenetically driven sequencing of extremely halophilic archaea reveals strategies for static and dynamic osmo-response.</title>
        <authorList>
            <person name="Becker E.A."/>
            <person name="Seitzer P.M."/>
            <person name="Tritt A."/>
            <person name="Larsen D."/>
            <person name="Krusor M."/>
            <person name="Yao A.I."/>
            <person name="Wu D."/>
            <person name="Madern D."/>
            <person name="Eisen J.A."/>
            <person name="Darling A.E."/>
            <person name="Facciotti M.T."/>
        </authorList>
    </citation>
    <scope>NUCLEOTIDE SEQUENCE [LARGE SCALE GENOMIC DNA]</scope>
    <source>
        <strain evidence="7 8">ATCC BAA-1513</strain>
    </source>
</reference>
<dbReference type="STRING" id="1230453.C453_11776"/>
<dbReference type="CDD" id="cd06582">
    <property type="entry name" value="TM_PBP1_LivH_like"/>
    <property type="match status" value="1"/>
</dbReference>
<keyword evidence="2" id="KW-1003">Cell membrane</keyword>
<feature type="transmembrane region" description="Helical" evidence="6">
    <location>
        <begin position="112"/>
        <end position="134"/>
    </location>
</feature>
<organism evidence="7 8">
    <name type="scientific">Haloferax elongans ATCC BAA-1513</name>
    <dbReference type="NCBI Taxonomy" id="1230453"/>
    <lineage>
        <taxon>Archaea</taxon>
        <taxon>Methanobacteriati</taxon>
        <taxon>Methanobacteriota</taxon>
        <taxon>Stenosarchaea group</taxon>
        <taxon>Halobacteria</taxon>
        <taxon>Halobacteriales</taxon>
        <taxon>Haloferacaceae</taxon>
        <taxon>Haloferax</taxon>
    </lineage>
</organism>
<keyword evidence="4 6" id="KW-1133">Transmembrane helix</keyword>
<feature type="transmembrane region" description="Helical" evidence="6">
    <location>
        <begin position="435"/>
        <end position="455"/>
    </location>
</feature>
<dbReference type="GO" id="GO:0015658">
    <property type="term" value="F:branched-chain amino acid transmembrane transporter activity"/>
    <property type="evidence" value="ECO:0007669"/>
    <property type="project" value="InterPro"/>
</dbReference>
<comment type="subcellular location">
    <subcellularLocation>
        <location evidence="1">Cell membrane</location>
        <topology evidence="1">Multi-pass membrane protein</topology>
    </subcellularLocation>
</comment>
<feature type="transmembrane region" description="Helical" evidence="6">
    <location>
        <begin position="209"/>
        <end position="231"/>
    </location>
</feature>
<feature type="transmembrane region" description="Helical" evidence="6">
    <location>
        <begin position="243"/>
        <end position="271"/>
    </location>
</feature>
<accession>M0HLU6</accession>
<dbReference type="EMBL" id="AOLK01000019">
    <property type="protein sequence ID" value="ELZ84692.1"/>
    <property type="molecule type" value="Genomic_DNA"/>
</dbReference>
<sequence>MPTRFPTAANWAAPSDMSVATAVAEQVLNGLVVGMVYVLLAAGLSIIFGVMDVINFAHGELFALGAYFAFAIAGPLGGAGFWVALVVAPLLVGVIGMAIERLTVKRLYGRDPLYHILLTFGLVLIINDLITSVWGKSAQPFPIPAALDQPIALFGFTYSMYNYAIIVIGSVLALGTWLLLSRTQFGMIIRAGSEDREMVRNLGINIDRYYTLTFGFGAALAGVAGIVLGAFQNVSPTMGNAVIIPAFVIVVLGGLGSFRGAVAGGLFVGLVQTLARTYTPFLEGLIVFLLMIVVLVVKPTGLFGTSIGAGEHHDGALLHGAGGGVLSSETRAKLGYAAVGVLVLVPFLAELTGVTYSVTLLEDILIWALFALSLDLVLGYAGLVSLGHTLFYGVGAYASVLTLIHISPSVFVALVVAVVVCAAIAWFVGYLSIRVSGVFFAMITLGFAELFYNAVFKFDFTGGSDGLFGVDVFYGLAGLGIDPGEFEIPLGLFVFDGGIVQYYFLLAMVVGSYLLARRLIRAPFGSVLQAIRESEDRASFIGYDVTAYKRRAFVVSGGLAGLAGGLFAANNGYVAPSFLHWINSGEVIVMTVLGGMGTLYGPMIGAGVFVAAEDILSSYIDQWQLVIGVLFVLFVIFVPRGLVSLPRTVADHPTFGSVVRDQTSVTETEVEQHD</sequence>
<feature type="transmembrane region" description="Helical" evidence="6">
    <location>
        <begin position="403"/>
        <end position="428"/>
    </location>
</feature>
<dbReference type="PATRIC" id="fig|1230453.4.peg.2325"/>
<keyword evidence="8" id="KW-1185">Reference proteome</keyword>
<feature type="transmembrane region" description="Helical" evidence="6">
    <location>
        <begin position="27"/>
        <end position="48"/>
    </location>
</feature>
<keyword evidence="3 6" id="KW-0812">Transmembrane</keyword>
<feature type="transmembrane region" description="Helical" evidence="6">
    <location>
        <begin position="499"/>
        <end position="516"/>
    </location>
</feature>
<evidence type="ECO:0000256" key="4">
    <source>
        <dbReference type="ARBA" id="ARBA00022989"/>
    </source>
</evidence>
<feature type="transmembrane region" description="Helical" evidence="6">
    <location>
        <begin position="623"/>
        <end position="643"/>
    </location>
</feature>
<protein>
    <submittedName>
        <fullName evidence="7">Branched-chain amino acid ABC transporter permease</fullName>
    </submittedName>
</protein>
<feature type="transmembrane region" description="Helical" evidence="6">
    <location>
        <begin position="79"/>
        <end position="100"/>
    </location>
</feature>
<gene>
    <name evidence="7" type="ORF">C453_11776</name>
</gene>
<evidence type="ECO:0000256" key="2">
    <source>
        <dbReference type="ARBA" id="ARBA00022475"/>
    </source>
</evidence>
<comment type="caution">
    <text evidence="7">The sequence shown here is derived from an EMBL/GenBank/DDBJ whole genome shotgun (WGS) entry which is preliminary data.</text>
</comment>
<dbReference type="InterPro" id="IPR043428">
    <property type="entry name" value="LivM-like"/>
</dbReference>
<dbReference type="InterPro" id="IPR001851">
    <property type="entry name" value="ABC_transp_permease"/>
</dbReference>
<feature type="transmembrane region" description="Helical" evidence="6">
    <location>
        <begin position="334"/>
        <end position="352"/>
    </location>
</feature>
<evidence type="ECO:0000256" key="3">
    <source>
        <dbReference type="ARBA" id="ARBA00022692"/>
    </source>
</evidence>
<name>M0HLU6_HALEO</name>
<dbReference type="Pfam" id="PF02653">
    <property type="entry name" value="BPD_transp_2"/>
    <property type="match status" value="2"/>
</dbReference>
<feature type="transmembrane region" description="Helical" evidence="6">
    <location>
        <begin position="364"/>
        <end position="383"/>
    </location>
</feature>
<dbReference type="CDD" id="cd06581">
    <property type="entry name" value="TM_PBP1_LivM_like"/>
    <property type="match status" value="1"/>
</dbReference>
<evidence type="ECO:0000313" key="7">
    <source>
        <dbReference type="EMBL" id="ELZ84692.1"/>
    </source>
</evidence>
<evidence type="ECO:0000313" key="8">
    <source>
        <dbReference type="Proteomes" id="UP000011612"/>
    </source>
</evidence>
<dbReference type="GO" id="GO:0005886">
    <property type="term" value="C:plasma membrane"/>
    <property type="evidence" value="ECO:0007669"/>
    <property type="project" value="UniProtKB-SubCell"/>
</dbReference>
<feature type="transmembrane region" description="Helical" evidence="6">
    <location>
        <begin position="587"/>
        <end position="611"/>
    </location>
</feature>